<name>Q1YXB8_9GAMM</name>
<evidence type="ECO:0000256" key="1">
    <source>
        <dbReference type="ARBA" id="ARBA00009437"/>
    </source>
</evidence>
<dbReference type="GO" id="GO:0006351">
    <property type="term" value="P:DNA-templated transcription"/>
    <property type="evidence" value="ECO:0007669"/>
    <property type="project" value="TreeGrafter"/>
</dbReference>
<dbReference type="InterPro" id="IPR005119">
    <property type="entry name" value="LysR_subst-bd"/>
</dbReference>
<accession>Q1YXB8</accession>
<gene>
    <name evidence="6" type="ORF">P3TCK_02246</name>
</gene>
<dbReference type="InterPro" id="IPR036390">
    <property type="entry name" value="WH_DNA-bd_sf"/>
</dbReference>
<dbReference type="GO" id="GO:0003700">
    <property type="term" value="F:DNA-binding transcription factor activity"/>
    <property type="evidence" value="ECO:0007669"/>
    <property type="project" value="InterPro"/>
</dbReference>
<proteinExistence type="inferred from homology"/>
<sequence length="291" mass="32662">MVIFARVVQAGGFTAAAEILALPKSNVSRRVARLESDLGVRLLERTTRKIHVTEIGEIYFHHCLRIIEESEHADLSVQSMVAEPRGILRVSASVTTGQQLLAPLLPSFMAQFPNIELQLELTNRRIDLIEEGLDVAIRVGLLEDSRLVSRKLGVSQHHLYASQTYLDQQALLTEPEQLCSHRVLLMSDQAGAKKHVVVLNKNEQTQQISVQPLCTANDFHSLHQFAKQGMGIAVLPHYMCHDPDDKLVRVLPAWSCPSLDFHAIYPSHRGATPKLRVFLDFMKIAFANRLQ</sequence>
<dbReference type="CDD" id="cd08422">
    <property type="entry name" value="PBP2_CrgA_like"/>
    <property type="match status" value="1"/>
</dbReference>
<dbReference type="Proteomes" id="UP000003789">
    <property type="component" value="Unassembled WGS sequence"/>
</dbReference>
<dbReference type="Pfam" id="PF00126">
    <property type="entry name" value="HTH_1"/>
    <property type="match status" value="1"/>
</dbReference>
<dbReference type="InterPro" id="IPR036388">
    <property type="entry name" value="WH-like_DNA-bd_sf"/>
</dbReference>
<dbReference type="InterPro" id="IPR058163">
    <property type="entry name" value="LysR-type_TF_proteobact-type"/>
</dbReference>
<organism evidence="6 7">
    <name type="scientific">Photobacterium profundum 3TCK</name>
    <dbReference type="NCBI Taxonomy" id="314280"/>
    <lineage>
        <taxon>Bacteria</taxon>
        <taxon>Pseudomonadati</taxon>
        <taxon>Pseudomonadota</taxon>
        <taxon>Gammaproteobacteria</taxon>
        <taxon>Vibrionales</taxon>
        <taxon>Vibrionaceae</taxon>
        <taxon>Photobacterium</taxon>
    </lineage>
</organism>
<keyword evidence="2" id="KW-0805">Transcription regulation</keyword>
<evidence type="ECO:0000256" key="2">
    <source>
        <dbReference type="ARBA" id="ARBA00023015"/>
    </source>
</evidence>
<dbReference type="Gene3D" id="1.10.10.10">
    <property type="entry name" value="Winged helix-like DNA-binding domain superfamily/Winged helix DNA-binding domain"/>
    <property type="match status" value="1"/>
</dbReference>
<comment type="caution">
    <text evidence="6">The sequence shown here is derived from an EMBL/GenBank/DDBJ whole genome shotgun (WGS) entry which is preliminary data.</text>
</comment>
<dbReference type="HOGENOM" id="CLU_039613_16_2_6"/>
<dbReference type="FunFam" id="1.10.10.10:FF:000001">
    <property type="entry name" value="LysR family transcriptional regulator"/>
    <property type="match status" value="1"/>
</dbReference>
<dbReference type="AlphaFoldDB" id="Q1YXB8"/>
<dbReference type="PANTHER" id="PTHR30537">
    <property type="entry name" value="HTH-TYPE TRANSCRIPTIONAL REGULATOR"/>
    <property type="match status" value="1"/>
</dbReference>
<evidence type="ECO:0000259" key="5">
    <source>
        <dbReference type="PROSITE" id="PS50931"/>
    </source>
</evidence>
<feature type="domain" description="HTH lysR-type" evidence="5">
    <location>
        <begin position="1"/>
        <end position="53"/>
    </location>
</feature>
<dbReference type="GO" id="GO:0043565">
    <property type="term" value="F:sequence-specific DNA binding"/>
    <property type="evidence" value="ECO:0007669"/>
    <property type="project" value="TreeGrafter"/>
</dbReference>
<evidence type="ECO:0000313" key="6">
    <source>
        <dbReference type="EMBL" id="EAS40930.1"/>
    </source>
</evidence>
<comment type="similarity">
    <text evidence="1">Belongs to the LysR transcriptional regulatory family.</text>
</comment>
<evidence type="ECO:0000256" key="4">
    <source>
        <dbReference type="ARBA" id="ARBA00023163"/>
    </source>
</evidence>
<keyword evidence="4" id="KW-0804">Transcription</keyword>
<protein>
    <submittedName>
        <fullName evidence="6">Transcriptional regulator, LysR family protein</fullName>
    </submittedName>
</protein>
<dbReference type="InterPro" id="IPR000847">
    <property type="entry name" value="LysR_HTH_N"/>
</dbReference>
<keyword evidence="3" id="KW-0238">DNA-binding</keyword>
<dbReference type="PROSITE" id="PS50931">
    <property type="entry name" value="HTH_LYSR"/>
    <property type="match status" value="1"/>
</dbReference>
<evidence type="ECO:0000313" key="7">
    <source>
        <dbReference type="Proteomes" id="UP000003789"/>
    </source>
</evidence>
<dbReference type="EMBL" id="AAPH01000044">
    <property type="protein sequence ID" value="EAS40930.1"/>
    <property type="molecule type" value="Genomic_DNA"/>
</dbReference>
<dbReference type="SUPFAM" id="SSF46785">
    <property type="entry name" value="Winged helix' DNA-binding domain"/>
    <property type="match status" value="1"/>
</dbReference>
<reference evidence="6 7" key="1">
    <citation type="submission" date="2006-03" db="EMBL/GenBank/DDBJ databases">
        <authorList>
            <person name="Bartlett D.H."/>
            <person name="Valle G."/>
            <person name="Lauro F.M."/>
            <person name="Vezzi A."/>
            <person name="Simonato F."/>
            <person name="Eloe E."/>
            <person name="Vitulo N."/>
            <person name="Stratton T.K."/>
            <person name="D'angelo M."/>
            <person name="Ferriera S."/>
            <person name="Johnson J."/>
            <person name="Kravitz S."/>
            <person name="Beeson K."/>
            <person name="Sutton G."/>
            <person name="Rogers Y."/>
            <person name="Friedman R."/>
            <person name="Frazier M."/>
            <person name="Venter J.C."/>
        </authorList>
    </citation>
    <scope>NUCLEOTIDE SEQUENCE [LARGE SCALE GENOMIC DNA]</scope>
    <source>
        <strain evidence="6 7">3TCK</strain>
    </source>
</reference>
<dbReference type="Gene3D" id="3.40.190.290">
    <property type="match status" value="1"/>
</dbReference>
<dbReference type="SUPFAM" id="SSF53850">
    <property type="entry name" value="Periplasmic binding protein-like II"/>
    <property type="match status" value="1"/>
</dbReference>
<evidence type="ECO:0000256" key="3">
    <source>
        <dbReference type="ARBA" id="ARBA00023125"/>
    </source>
</evidence>
<dbReference type="PANTHER" id="PTHR30537:SF5">
    <property type="entry name" value="HTH-TYPE TRANSCRIPTIONAL ACTIVATOR TTDR-RELATED"/>
    <property type="match status" value="1"/>
</dbReference>
<dbReference type="Pfam" id="PF03466">
    <property type="entry name" value="LysR_substrate"/>
    <property type="match status" value="1"/>
</dbReference>